<reference evidence="4" key="2">
    <citation type="submission" date="2020-10" db="UniProtKB">
        <authorList>
            <consortium name="WormBaseParasite"/>
        </authorList>
    </citation>
    <scope>IDENTIFICATION</scope>
</reference>
<dbReference type="InterPro" id="IPR000980">
    <property type="entry name" value="SH2"/>
</dbReference>
<evidence type="ECO:0000313" key="4">
    <source>
        <dbReference type="WBParaSite" id="Pan_g11318.t1"/>
    </source>
</evidence>
<evidence type="ECO:0000256" key="1">
    <source>
        <dbReference type="PROSITE-ProRule" id="PRU00191"/>
    </source>
</evidence>
<keyword evidence="3" id="KW-1185">Reference proteome</keyword>
<evidence type="ECO:0000313" key="3">
    <source>
        <dbReference type="Proteomes" id="UP000492821"/>
    </source>
</evidence>
<dbReference type="PROSITE" id="PS50001">
    <property type="entry name" value="SH2"/>
    <property type="match status" value="1"/>
</dbReference>
<dbReference type="Gene3D" id="3.30.505.10">
    <property type="entry name" value="SH2 domain"/>
    <property type="match status" value="1"/>
</dbReference>
<evidence type="ECO:0000259" key="2">
    <source>
        <dbReference type="PROSITE" id="PS50001"/>
    </source>
</evidence>
<dbReference type="AlphaFoldDB" id="A0A7E4UQN2"/>
<feature type="domain" description="SH2" evidence="2">
    <location>
        <begin position="309"/>
        <end position="401"/>
    </location>
</feature>
<dbReference type="WBParaSite" id="Pan_g11318.t1">
    <property type="protein sequence ID" value="Pan_g11318.t1"/>
    <property type="gene ID" value="Pan_g11318"/>
</dbReference>
<name>A0A7E4UQN2_PANRE</name>
<sequence length="406" mass="44944">MLSQATLENDLMKSGATFCVDYVGNIEVMTAIHELDSRGVAKHELASGCAVLIAAAAGLKPPRLVDPRIQEIIGHTPAKGVNKKIQLNIISTAVYMREMGVRLVLLRKIKTEEIPFGLVLPDDILENAFLFIGKVKDKSGLPKRYAFLLQSQSPPTNISETFQAAFAILDREAQNRPGTLNLPSEPFHHAPPPLPTSPAPAMARKHYENIPEGSRHSSMSSNSTPIGYPVSKIMPPYVPSGPFMEPGNRNGFVDASLGSLSRHTSTNDYGDAHNFSFATVAVPPPRTYNTRCTEERFRKICEGLEHEKWFFGRISRDTAIKFLDRDGAFLVRISGNEPYRAVLSVRAGVDVTHHVFLNNENGDVNANRPYDTIIELIQHHYTTKEPLVSEQDAAIYIKYPVCRPSS</sequence>
<dbReference type="InterPro" id="IPR036860">
    <property type="entry name" value="SH2_dom_sf"/>
</dbReference>
<proteinExistence type="predicted"/>
<keyword evidence="1" id="KW-0727">SH2 domain</keyword>
<dbReference type="SUPFAM" id="SSF55550">
    <property type="entry name" value="SH2 domain"/>
    <property type="match status" value="1"/>
</dbReference>
<dbReference type="Pfam" id="PF00017">
    <property type="entry name" value="SH2"/>
    <property type="match status" value="1"/>
</dbReference>
<dbReference type="SMART" id="SM00252">
    <property type="entry name" value="SH2"/>
    <property type="match status" value="1"/>
</dbReference>
<dbReference type="Proteomes" id="UP000492821">
    <property type="component" value="Unassembled WGS sequence"/>
</dbReference>
<organism evidence="3 4">
    <name type="scientific">Panagrellus redivivus</name>
    <name type="common">Microworm</name>
    <dbReference type="NCBI Taxonomy" id="6233"/>
    <lineage>
        <taxon>Eukaryota</taxon>
        <taxon>Metazoa</taxon>
        <taxon>Ecdysozoa</taxon>
        <taxon>Nematoda</taxon>
        <taxon>Chromadorea</taxon>
        <taxon>Rhabditida</taxon>
        <taxon>Tylenchina</taxon>
        <taxon>Panagrolaimomorpha</taxon>
        <taxon>Panagrolaimoidea</taxon>
        <taxon>Panagrolaimidae</taxon>
        <taxon>Panagrellus</taxon>
    </lineage>
</organism>
<protein>
    <submittedName>
        <fullName evidence="4">SH2 domain-containing protein</fullName>
    </submittedName>
</protein>
<accession>A0A7E4UQN2</accession>
<reference evidence="3" key="1">
    <citation type="journal article" date="2013" name="Genetics">
        <title>The draft genome and transcriptome of Panagrellus redivivus are shaped by the harsh demands of a free-living lifestyle.</title>
        <authorList>
            <person name="Srinivasan J."/>
            <person name="Dillman A.R."/>
            <person name="Macchietto M.G."/>
            <person name="Heikkinen L."/>
            <person name="Lakso M."/>
            <person name="Fracchia K.M."/>
            <person name="Antoshechkin I."/>
            <person name="Mortazavi A."/>
            <person name="Wong G."/>
            <person name="Sternberg P.W."/>
        </authorList>
    </citation>
    <scope>NUCLEOTIDE SEQUENCE [LARGE SCALE GENOMIC DNA]</scope>
    <source>
        <strain evidence="3">MT8872</strain>
    </source>
</reference>